<organism evidence="5 6">
    <name type="scientific">Trichophyton equinum (strain ATCC MYA-4606 / CBS 127.97)</name>
    <name type="common">Horse ringworm fungus</name>
    <dbReference type="NCBI Taxonomy" id="559882"/>
    <lineage>
        <taxon>Eukaryota</taxon>
        <taxon>Fungi</taxon>
        <taxon>Dikarya</taxon>
        <taxon>Ascomycota</taxon>
        <taxon>Pezizomycotina</taxon>
        <taxon>Eurotiomycetes</taxon>
        <taxon>Eurotiomycetidae</taxon>
        <taxon>Onygenales</taxon>
        <taxon>Arthrodermataceae</taxon>
        <taxon>Trichophyton</taxon>
    </lineage>
</organism>
<dbReference type="PANTHER" id="PTHR11530">
    <property type="entry name" value="D-AMINO ACID OXIDASE"/>
    <property type="match status" value="1"/>
</dbReference>
<evidence type="ECO:0000313" key="6">
    <source>
        <dbReference type="Proteomes" id="UP000009169"/>
    </source>
</evidence>
<dbReference type="AlphaFoldDB" id="F2PX30"/>
<dbReference type="EMBL" id="DS995748">
    <property type="protein sequence ID" value="EGE06448.1"/>
    <property type="molecule type" value="Genomic_DNA"/>
</dbReference>
<dbReference type="GO" id="GO:0005737">
    <property type="term" value="C:cytoplasm"/>
    <property type="evidence" value="ECO:0007669"/>
    <property type="project" value="TreeGrafter"/>
</dbReference>
<reference evidence="6" key="1">
    <citation type="journal article" date="2012" name="MBio">
        <title>Comparative genome analysis of Trichophyton rubrum and related dermatophytes reveals candidate genes involved in infection.</title>
        <authorList>
            <person name="Martinez D.A."/>
            <person name="Oliver B.G."/>
            <person name="Graeser Y."/>
            <person name="Goldberg J.M."/>
            <person name="Li W."/>
            <person name="Martinez-Rossi N.M."/>
            <person name="Monod M."/>
            <person name="Shelest E."/>
            <person name="Barton R.C."/>
            <person name="Birch E."/>
            <person name="Brakhage A.A."/>
            <person name="Chen Z."/>
            <person name="Gurr S.J."/>
            <person name="Heiman D."/>
            <person name="Heitman J."/>
            <person name="Kosti I."/>
            <person name="Rossi A."/>
            <person name="Saif S."/>
            <person name="Samalova M."/>
            <person name="Saunders C.W."/>
            <person name="Shea T."/>
            <person name="Summerbell R.C."/>
            <person name="Xu J."/>
            <person name="Young S."/>
            <person name="Zeng Q."/>
            <person name="Birren B.W."/>
            <person name="Cuomo C.A."/>
            <person name="White T.C."/>
        </authorList>
    </citation>
    <scope>NUCLEOTIDE SEQUENCE [LARGE SCALE GENOMIC DNA]</scope>
    <source>
        <strain evidence="6">ATCC MYA-4606 / CBS 127.97</strain>
    </source>
</reference>
<dbReference type="eggNOG" id="KOG3923">
    <property type="taxonomic scope" value="Eukaryota"/>
</dbReference>
<dbReference type="GO" id="GO:0019478">
    <property type="term" value="P:D-amino acid catabolic process"/>
    <property type="evidence" value="ECO:0007669"/>
    <property type="project" value="TreeGrafter"/>
</dbReference>
<evidence type="ECO:0000313" key="5">
    <source>
        <dbReference type="EMBL" id="EGE06448.1"/>
    </source>
</evidence>
<accession>F2PX30</accession>
<dbReference type="VEuPathDB" id="FungiDB:TEQG_05450"/>
<dbReference type="InterPro" id="IPR006181">
    <property type="entry name" value="D-amino_acid_oxidase_CS"/>
</dbReference>
<evidence type="ECO:0000256" key="1">
    <source>
        <dbReference type="ARBA" id="ARBA00001974"/>
    </source>
</evidence>
<evidence type="ECO:0000256" key="2">
    <source>
        <dbReference type="ARBA" id="ARBA00022630"/>
    </source>
</evidence>
<gene>
    <name evidence="5" type="ORF">TEQG_05450</name>
</gene>
<proteinExistence type="predicted"/>
<sequence>MQARGQETIVVIGAGVLGLSSALELIEKPETSKYQIVLVADHFSTDPPNPVYATTNAGAHFRPIPATDTQTELESDHAVRTYSRFKKLAEEEPAFGIKFLEGIEEELLRNAAKMYPGIVNSKGGFEVIKDIVGRRPAREGGMRLEVEILPDKRPVVHAYGIGGRGFETSWGIAEDVQRMVTEALGKRPLASRL</sequence>
<dbReference type="PANTHER" id="PTHR11530:SF26">
    <property type="entry name" value="FAD DEPENDENT OXIDOREDUCTASE SUPERFAMILY (AFU_ORTHOLOGUE AFUA_5G13940)"/>
    <property type="match status" value="1"/>
</dbReference>
<dbReference type="SUPFAM" id="SSF51971">
    <property type="entry name" value="Nucleotide-binding domain"/>
    <property type="match status" value="1"/>
</dbReference>
<dbReference type="Gene3D" id="3.40.50.720">
    <property type="entry name" value="NAD(P)-binding Rossmann-like Domain"/>
    <property type="match status" value="1"/>
</dbReference>
<keyword evidence="3" id="KW-0274">FAD</keyword>
<evidence type="ECO:0000256" key="4">
    <source>
        <dbReference type="ARBA" id="ARBA00023002"/>
    </source>
</evidence>
<dbReference type="OrthoDB" id="2015447at2759"/>
<comment type="cofactor">
    <cofactor evidence="1">
        <name>FAD</name>
        <dbReference type="ChEBI" id="CHEBI:57692"/>
    </cofactor>
</comment>
<dbReference type="GO" id="GO:0003884">
    <property type="term" value="F:D-amino-acid oxidase activity"/>
    <property type="evidence" value="ECO:0007669"/>
    <property type="project" value="InterPro"/>
</dbReference>
<keyword evidence="2" id="KW-0285">Flavoprotein</keyword>
<evidence type="ECO:0000256" key="3">
    <source>
        <dbReference type="ARBA" id="ARBA00022827"/>
    </source>
</evidence>
<keyword evidence="6" id="KW-1185">Reference proteome</keyword>
<keyword evidence="4" id="KW-0560">Oxidoreductase</keyword>
<dbReference type="InterPro" id="IPR023209">
    <property type="entry name" value="DAO"/>
</dbReference>
<dbReference type="HOGENOM" id="CLU_1409730_0_0_1"/>
<dbReference type="PROSITE" id="PS00677">
    <property type="entry name" value="DAO"/>
    <property type="match status" value="1"/>
</dbReference>
<dbReference type="Proteomes" id="UP000009169">
    <property type="component" value="Unassembled WGS sequence"/>
</dbReference>
<dbReference type="GO" id="GO:0071949">
    <property type="term" value="F:FAD binding"/>
    <property type="evidence" value="ECO:0007669"/>
    <property type="project" value="InterPro"/>
</dbReference>
<name>F2PX30_TRIEC</name>
<protein>
    <submittedName>
        <fullName evidence="5">FAD dependent oxidoreductase</fullName>
    </submittedName>
</protein>